<dbReference type="GeneID" id="20229994"/>
<dbReference type="CTD" id="20229994"/>
<reference evidence="1 2" key="1">
    <citation type="journal article" date="2013" name="Nature">
        <title>Insights into bilaterian evolution from three spiralian genomes.</title>
        <authorList>
            <person name="Simakov O."/>
            <person name="Marletaz F."/>
            <person name="Cho S.J."/>
            <person name="Edsinger-Gonzales E."/>
            <person name="Havlak P."/>
            <person name="Hellsten U."/>
            <person name="Kuo D.H."/>
            <person name="Larsson T."/>
            <person name="Lv J."/>
            <person name="Arendt D."/>
            <person name="Savage R."/>
            <person name="Osoegawa K."/>
            <person name="de Jong P."/>
            <person name="Grimwood J."/>
            <person name="Chapman J.A."/>
            <person name="Shapiro H."/>
            <person name="Aerts A."/>
            <person name="Otillar R.P."/>
            <person name="Terry A.Y."/>
            <person name="Boore J.L."/>
            <person name="Grigoriev I.V."/>
            <person name="Lindberg D.R."/>
            <person name="Seaver E.C."/>
            <person name="Weisblat D.A."/>
            <person name="Putnam N.H."/>
            <person name="Rokhsar D.S."/>
        </authorList>
    </citation>
    <scope>NUCLEOTIDE SEQUENCE [LARGE SCALE GENOMIC DNA]</scope>
</reference>
<dbReference type="EMBL" id="KB202283">
    <property type="protein sequence ID" value="ESO91205.1"/>
    <property type="molecule type" value="Genomic_DNA"/>
</dbReference>
<dbReference type="Proteomes" id="UP000030746">
    <property type="component" value="Unassembled WGS sequence"/>
</dbReference>
<keyword evidence="2" id="KW-1185">Reference proteome</keyword>
<dbReference type="AlphaFoldDB" id="V4A828"/>
<gene>
    <name evidence="1" type="ORF">LOTGIDRAFT_105522</name>
</gene>
<dbReference type="KEGG" id="lgi:LOTGIDRAFT_105522"/>
<proteinExistence type="predicted"/>
<sequence>MVCYIHSRNHSSKEGLLHTFEKPFKQEWFVTYIRETNQAKEGLLHTFEKPLKQEWFVTYIRETIQARKVCYIHSRNH</sequence>
<evidence type="ECO:0000313" key="2">
    <source>
        <dbReference type="Proteomes" id="UP000030746"/>
    </source>
</evidence>
<name>V4A828_LOTGI</name>
<organism evidence="1 2">
    <name type="scientific">Lottia gigantea</name>
    <name type="common">Giant owl limpet</name>
    <dbReference type="NCBI Taxonomy" id="225164"/>
    <lineage>
        <taxon>Eukaryota</taxon>
        <taxon>Metazoa</taxon>
        <taxon>Spiralia</taxon>
        <taxon>Lophotrochozoa</taxon>
        <taxon>Mollusca</taxon>
        <taxon>Gastropoda</taxon>
        <taxon>Patellogastropoda</taxon>
        <taxon>Lottioidea</taxon>
        <taxon>Lottiidae</taxon>
        <taxon>Lottia</taxon>
    </lineage>
</organism>
<dbReference type="RefSeq" id="XP_009057909.1">
    <property type="nucleotide sequence ID" value="XM_009059661.1"/>
</dbReference>
<evidence type="ECO:0000313" key="1">
    <source>
        <dbReference type="EMBL" id="ESO91205.1"/>
    </source>
</evidence>
<dbReference type="HOGENOM" id="CLU_2640927_0_0_1"/>
<accession>V4A828</accession>
<protein>
    <submittedName>
        <fullName evidence="1">Uncharacterized protein</fullName>
    </submittedName>
</protein>